<dbReference type="Proteomes" id="UP000199207">
    <property type="component" value="Unassembled WGS sequence"/>
</dbReference>
<keyword evidence="2" id="KW-1185">Reference proteome</keyword>
<reference evidence="1 2" key="1">
    <citation type="submission" date="2016-10" db="EMBL/GenBank/DDBJ databases">
        <authorList>
            <person name="de Groot N.N."/>
        </authorList>
    </citation>
    <scope>NUCLEOTIDE SEQUENCE [LARGE SCALE GENOMIC DNA]</scope>
    <source>
        <strain evidence="1 2">CGMCC 4.5739</strain>
    </source>
</reference>
<dbReference type="EMBL" id="FOLM01000002">
    <property type="protein sequence ID" value="SFC13722.1"/>
    <property type="molecule type" value="Genomic_DNA"/>
</dbReference>
<sequence length="65" mass="6870">MSGATRVADPAQKEKIMPNKDLELLAELHALPETEPVEFEGAQNGTCACIGLLTVLNTVCIGITC</sequence>
<evidence type="ECO:0000313" key="2">
    <source>
        <dbReference type="Proteomes" id="UP000199207"/>
    </source>
</evidence>
<protein>
    <submittedName>
        <fullName evidence="1">Uncharacterized protein</fullName>
    </submittedName>
</protein>
<dbReference type="AlphaFoldDB" id="A0A1I1GQZ8"/>
<gene>
    <name evidence="1" type="ORF">SAMN05421773_10289</name>
</gene>
<proteinExistence type="predicted"/>
<name>A0A1I1GQZ8_9ACTN</name>
<evidence type="ECO:0000313" key="1">
    <source>
        <dbReference type="EMBL" id="SFC13722.1"/>
    </source>
</evidence>
<accession>A0A1I1GQZ8</accession>
<organism evidence="1 2">
    <name type="scientific">Streptomyces aidingensis</name>
    <dbReference type="NCBI Taxonomy" id="910347"/>
    <lineage>
        <taxon>Bacteria</taxon>
        <taxon>Bacillati</taxon>
        <taxon>Actinomycetota</taxon>
        <taxon>Actinomycetes</taxon>
        <taxon>Kitasatosporales</taxon>
        <taxon>Streptomycetaceae</taxon>
        <taxon>Streptomyces</taxon>
    </lineage>
</organism>
<dbReference type="NCBIfam" id="NF038147">
    <property type="entry name" value="lanti_IV_venA"/>
    <property type="match status" value="1"/>
</dbReference>